<dbReference type="EMBL" id="ACJW02000002">
    <property type="protein sequence ID" value="EEP68678.1"/>
    <property type="molecule type" value="Genomic_DNA"/>
</dbReference>
<dbReference type="HOGENOM" id="CLU_2916433_0_0_4"/>
<protein>
    <submittedName>
        <fullName evidence="1">Uncharacterized protein</fullName>
    </submittedName>
</protein>
<reference evidence="1" key="1">
    <citation type="submission" date="2009-04" db="EMBL/GenBank/DDBJ databases">
        <authorList>
            <person name="Weinstock G."/>
            <person name="Sodergren E."/>
            <person name="Clifton S."/>
            <person name="Fulton L."/>
            <person name="Fulton B."/>
            <person name="Courtney L."/>
            <person name="Fronick C."/>
            <person name="Harrison M."/>
            <person name="Strong C."/>
            <person name="Farmer C."/>
            <person name="Delahaunty K."/>
            <person name="Markovic C."/>
            <person name="Hall O."/>
            <person name="Minx P."/>
            <person name="Tomlinson C."/>
            <person name="Mitreva M."/>
            <person name="Nelson J."/>
            <person name="Hou S."/>
            <person name="Wollam A."/>
            <person name="Pepin K.H."/>
            <person name="Johnson M."/>
            <person name="Bhonagiri V."/>
            <person name="Nash W.E."/>
            <person name="Warren W."/>
            <person name="Chinwalla A."/>
            <person name="Mardis E.R."/>
            <person name="Wilson R.K."/>
        </authorList>
    </citation>
    <scope>NUCLEOTIDE SEQUENCE [LARGE SCALE GENOMIC DNA]</scope>
    <source>
        <strain evidence="1">ATCC 51147</strain>
    </source>
</reference>
<dbReference type="AlphaFoldDB" id="C4GI91"/>
<keyword evidence="2" id="KW-1185">Reference proteome</keyword>
<evidence type="ECO:0000313" key="1">
    <source>
        <dbReference type="EMBL" id="EEP68678.1"/>
    </source>
</evidence>
<sequence length="61" mass="6727">MVSFRVRSDGLGLRRAAFQAAVGRMRGADDKRTGKKQTGKAAANKFSGCLNRLRQPETQFI</sequence>
<comment type="caution">
    <text evidence="1">The sequence shown here is derived from an EMBL/GenBank/DDBJ whole genome shotgun (WGS) entry which is preliminary data.</text>
</comment>
<organism evidence="1 2">
    <name type="scientific">Kingella oralis ATCC 51147</name>
    <dbReference type="NCBI Taxonomy" id="629741"/>
    <lineage>
        <taxon>Bacteria</taxon>
        <taxon>Pseudomonadati</taxon>
        <taxon>Pseudomonadota</taxon>
        <taxon>Betaproteobacteria</taxon>
        <taxon>Neisseriales</taxon>
        <taxon>Neisseriaceae</taxon>
        <taxon>Kingella</taxon>
    </lineage>
</organism>
<accession>C4GI91</accession>
<name>C4GI91_9NEIS</name>
<gene>
    <name evidence="1" type="ORF">GCWU000324_00582</name>
</gene>
<proteinExistence type="predicted"/>
<evidence type="ECO:0000313" key="2">
    <source>
        <dbReference type="Proteomes" id="UP000003009"/>
    </source>
</evidence>
<dbReference type="Proteomes" id="UP000003009">
    <property type="component" value="Unassembled WGS sequence"/>
</dbReference>